<keyword evidence="5 7" id="KW-0234">DNA repair</keyword>
<proteinExistence type="inferred from homology"/>
<protein>
    <recommendedName>
        <fullName evidence="2 7">DNA repair protein RecO</fullName>
    </recommendedName>
    <alternativeName>
        <fullName evidence="6 7">Recombination protein O</fullName>
    </alternativeName>
</protein>
<evidence type="ECO:0000256" key="4">
    <source>
        <dbReference type="ARBA" id="ARBA00023172"/>
    </source>
</evidence>
<dbReference type="GO" id="GO:0006310">
    <property type="term" value="P:DNA recombination"/>
    <property type="evidence" value="ECO:0007669"/>
    <property type="project" value="UniProtKB-UniRule"/>
</dbReference>
<reference evidence="9" key="1">
    <citation type="submission" date="2022-02" db="EMBL/GenBank/DDBJ databases">
        <authorList>
            <person name="Leng L."/>
        </authorList>
    </citation>
    <scope>NUCLEOTIDE SEQUENCE</scope>
    <source>
        <strain evidence="9">JI</strain>
    </source>
</reference>
<name>A0A9X4GZX5_9FIRM</name>
<keyword evidence="10" id="KW-1185">Reference proteome</keyword>
<dbReference type="EMBL" id="JAKOAV010000027">
    <property type="protein sequence ID" value="MDF9409275.1"/>
    <property type="molecule type" value="Genomic_DNA"/>
</dbReference>
<dbReference type="InterPro" id="IPR012340">
    <property type="entry name" value="NA-bd_OB-fold"/>
</dbReference>
<organism evidence="9 10">
    <name type="scientific">Pelotomaculum isophthalicicum JI</name>
    <dbReference type="NCBI Taxonomy" id="947010"/>
    <lineage>
        <taxon>Bacteria</taxon>
        <taxon>Bacillati</taxon>
        <taxon>Bacillota</taxon>
        <taxon>Clostridia</taxon>
        <taxon>Eubacteriales</taxon>
        <taxon>Desulfotomaculaceae</taxon>
        <taxon>Pelotomaculum</taxon>
    </lineage>
</organism>
<gene>
    <name evidence="7 9" type="primary">recO</name>
    <name evidence="9" type="ORF">L7E55_13080</name>
</gene>
<keyword evidence="4 7" id="KW-0233">DNA recombination</keyword>
<evidence type="ECO:0000256" key="3">
    <source>
        <dbReference type="ARBA" id="ARBA00022763"/>
    </source>
</evidence>
<evidence type="ECO:0000313" key="9">
    <source>
        <dbReference type="EMBL" id="MDF9409275.1"/>
    </source>
</evidence>
<dbReference type="HAMAP" id="MF_00201">
    <property type="entry name" value="RecO"/>
    <property type="match status" value="1"/>
</dbReference>
<evidence type="ECO:0000259" key="8">
    <source>
        <dbReference type="Pfam" id="PF11967"/>
    </source>
</evidence>
<dbReference type="RefSeq" id="WP_277444727.1">
    <property type="nucleotide sequence ID" value="NZ_JAKOAV010000027.1"/>
</dbReference>
<evidence type="ECO:0000256" key="5">
    <source>
        <dbReference type="ARBA" id="ARBA00023204"/>
    </source>
</evidence>
<dbReference type="PANTHER" id="PTHR33991:SF1">
    <property type="entry name" value="DNA REPAIR PROTEIN RECO"/>
    <property type="match status" value="1"/>
</dbReference>
<dbReference type="Proteomes" id="UP001154312">
    <property type="component" value="Unassembled WGS sequence"/>
</dbReference>
<dbReference type="SUPFAM" id="SSF50249">
    <property type="entry name" value="Nucleic acid-binding proteins"/>
    <property type="match status" value="1"/>
</dbReference>
<evidence type="ECO:0000256" key="2">
    <source>
        <dbReference type="ARBA" id="ARBA00021310"/>
    </source>
</evidence>
<dbReference type="Pfam" id="PF02565">
    <property type="entry name" value="RecO_C"/>
    <property type="match status" value="1"/>
</dbReference>
<evidence type="ECO:0000256" key="1">
    <source>
        <dbReference type="ARBA" id="ARBA00007452"/>
    </source>
</evidence>
<dbReference type="Gene3D" id="1.20.1440.120">
    <property type="entry name" value="Recombination protein O, C-terminal domain"/>
    <property type="match status" value="1"/>
</dbReference>
<dbReference type="GO" id="GO:0006302">
    <property type="term" value="P:double-strand break repair"/>
    <property type="evidence" value="ECO:0007669"/>
    <property type="project" value="TreeGrafter"/>
</dbReference>
<dbReference type="Gene3D" id="2.40.50.140">
    <property type="entry name" value="Nucleic acid-binding proteins"/>
    <property type="match status" value="1"/>
</dbReference>
<comment type="function">
    <text evidence="7">Involved in DNA repair and RecF pathway recombination.</text>
</comment>
<dbReference type="InterPro" id="IPR037278">
    <property type="entry name" value="ARFGAP/RecO"/>
</dbReference>
<dbReference type="SUPFAM" id="SSF57863">
    <property type="entry name" value="ArfGap/RecO-like zinc finger"/>
    <property type="match status" value="1"/>
</dbReference>
<keyword evidence="3 7" id="KW-0227">DNA damage</keyword>
<dbReference type="GO" id="GO:0043590">
    <property type="term" value="C:bacterial nucleoid"/>
    <property type="evidence" value="ECO:0007669"/>
    <property type="project" value="TreeGrafter"/>
</dbReference>
<dbReference type="AlphaFoldDB" id="A0A9X4GZX5"/>
<evidence type="ECO:0000313" key="10">
    <source>
        <dbReference type="Proteomes" id="UP001154312"/>
    </source>
</evidence>
<dbReference type="InterPro" id="IPR022572">
    <property type="entry name" value="DNA_rep/recomb_RecO_N"/>
</dbReference>
<dbReference type="InterPro" id="IPR003717">
    <property type="entry name" value="RecO"/>
</dbReference>
<sequence>MKLYKIEAVVLRARDSGNADKLLILYSREQGKIKVMAHGVSKPASRKRGATQLFSHSRFLMNRGRELDSVSQAEVIEMFSFLRDDLEKIVYASYIAELVDAITPEGEANTLLFELLLTTMNLMAAGDAELLTRSFEIRVVSLLGYRPLLEQCANCQGPVAGRPAFSPAIGGVLCETCRPADPAALAVNRGVLETLKLLLSWHPAKLNRLKIENSARSQIRSLLHAYIRYHLERDLKSTAFFDRFRQSQAGTKQAHV</sequence>
<comment type="similarity">
    <text evidence="1 7">Belongs to the RecO family.</text>
</comment>
<dbReference type="NCBIfam" id="TIGR00613">
    <property type="entry name" value="reco"/>
    <property type="match status" value="1"/>
</dbReference>
<feature type="domain" description="DNA replication/recombination mediator RecO N-terminal" evidence="8">
    <location>
        <begin position="1"/>
        <end position="79"/>
    </location>
</feature>
<dbReference type="Pfam" id="PF11967">
    <property type="entry name" value="RecO_N"/>
    <property type="match status" value="1"/>
</dbReference>
<dbReference type="InterPro" id="IPR042242">
    <property type="entry name" value="RecO_C"/>
</dbReference>
<comment type="caution">
    <text evidence="9">The sequence shown here is derived from an EMBL/GenBank/DDBJ whole genome shotgun (WGS) entry which is preliminary data.</text>
</comment>
<dbReference type="PANTHER" id="PTHR33991">
    <property type="entry name" value="DNA REPAIR PROTEIN RECO"/>
    <property type="match status" value="1"/>
</dbReference>
<evidence type="ECO:0000256" key="7">
    <source>
        <dbReference type="HAMAP-Rule" id="MF_00201"/>
    </source>
</evidence>
<accession>A0A9X4GZX5</accession>
<evidence type="ECO:0000256" key="6">
    <source>
        <dbReference type="ARBA" id="ARBA00033409"/>
    </source>
</evidence>